<dbReference type="Proteomes" id="UP001519345">
    <property type="component" value="Unassembled WGS sequence"/>
</dbReference>
<protein>
    <submittedName>
        <fullName evidence="2">Uncharacterized protein</fullName>
    </submittedName>
</protein>
<comment type="caution">
    <text evidence="2">The sequence shown here is derived from an EMBL/GenBank/DDBJ whole genome shotgun (WGS) entry which is preliminary data.</text>
</comment>
<evidence type="ECO:0000256" key="1">
    <source>
        <dbReference type="SAM" id="Phobius"/>
    </source>
</evidence>
<reference evidence="2 3" key="1">
    <citation type="submission" date="2021-03" db="EMBL/GenBank/DDBJ databases">
        <title>Genomic Encyclopedia of Type Strains, Phase IV (KMG-IV): sequencing the most valuable type-strain genomes for metagenomic binning, comparative biology and taxonomic classification.</title>
        <authorList>
            <person name="Goeker M."/>
        </authorList>
    </citation>
    <scope>NUCLEOTIDE SEQUENCE [LARGE SCALE GENOMIC DNA]</scope>
    <source>
        <strain evidence="2 3">DSM 25609</strain>
    </source>
</reference>
<name>A0ABS4IJG5_9BACI</name>
<proteinExistence type="predicted"/>
<accession>A0ABS4IJG5</accession>
<evidence type="ECO:0000313" key="3">
    <source>
        <dbReference type="Proteomes" id="UP001519345"/>
    </source>
</evidence>
<organism evidence="2 3">
    <name type="scientific">Virgibacillus natechei</name>
    <dbReference type="NCBI Taxonomy" id="1216297"/>
    <lineage>
        <taxon>Bacteria</taxon>
        <taxon>Bacillati</taxon>
        <taxon>Bacillota</taxon>
        <taxon>Bacilli</taxon>
        <taxon>Bacillales</taxon>
        <taxon>Bacillaceae</taxon>
        <taxon>Virgibacillus</taxon>
    </lineage>
</organism>
<gene>
    <name evidence="2" type="ORF">J2Z83_003208</name>
</gene>
<dbReference type="RefSeq" id="WP_209464141.1">
    <property type="nucleotide sequence ID" value="NZ_CP110224.1"/>
</dbReference>
<feature type="transmembrane region" description="Helical" evidence="1">
    <location>
        <begin position="32"/>
        <end position="52"/>
    </location>
</feature>
<feature type="transmembrane region" description="Helical" evidence="1">
    <location>
        <begin position="89"/>
        <end position="110"/>
    </location>
</feature>
<keyword evidence="3" id="KW-1185">Reference proteome</keyword>
<sequence length="151" mass="18267">MINVFAWLIFIIPLVSLFFLGQTIIRRYISVALFVTVINTILYSIAWEYNWWRYEESLFNWDQVTPVPIIFSAYWVITIWIFRFTFRKFWVYLIVNIIANCLFGLVLELWRKAEIYSGNMSNVTVVLIFISLSIIIYIFQVWYERNRSTES</sequence>
<keyword evidence="1" id="KW-0812">Transmembrane</keyword>
<keyword evidence="1" id="KW-1133">Transmembrane helix</keyword>
<feature type="transmembrane region" description="Helical" evidence="1">
    <location>
        <begin position="64"/>
        <end position="82"/>
    </location>
</feature>
<feature type="transmembrane region" description="Helical" evidence="1">
    <location>
        <begin position="6"/>
        <end position="25"/>
    </location>
</feature>
<feature type="transmembrane region" description="Helical" evidence="1">
    <location>
        <begin position="122"/>
        <end position="143"/>
    </location>
</feature>
<dbReference type="EMBL" id="JAGGKX010000020">
    <property type="protein sequence ID" value="MBP1971071.1"/>
    <property type="molecule type" value="Genomic_DNA"/>
</dbReference>
<evidence type="ECO:0000313" key="2">
    <source>
        <dbReference type="EMBL" id="MBP1971071.1"/>
    </source>
</evidence>
<keyword evidence="1" id="KW-0472">Membrane</keyword>